<reference evidence="2 3" key="1">
    <citation type="journal article" date="2023" name="Int. J. Mol. Sci.">
        <title>De Novo Assembly and Annotation of 11 Diverse Shrub Willow (Salix) Genomes Reveals Novel Gene Organization in Sex-Linked Regions.</title>
        <authorList>
            <person name="Hyden B."/>
            <person name="Feng K."/>
            <person name="Yates T.B."/>
            <person name="Jawdy S."/>
            <person name="Cereghino C."/>
            <person name="Smart L.B."/>
            <person name="Muchero W."/>
        </authorList>
    </citation>
    <scope>NUCLEOTIDE SEQUENCE [LARGE SCALE GENOMIC DNA]</scope>
    <source>
        <tissue evidence="2">Shoot tip</tissue>
    </source>
</reference>
<organism evidence="2 3">
    <name type="scientific">Salix udensis</name>
    <dbReference type="NCBI Taxonomy" id="889485"/>
    <lineage>
        <taxon>Eukaryota</taxon>
        <taxon>Viridiplantae</taxon>
        <taxon>Streptophyta</taxon>
        <taxon>Embryophyta</taxon>
        <taxon>Tracheophyta</taxon>
        <taxon>Spermatophyta</taxon>
        <taxon>Magnoliopsida</taxon>
        <taxon>eudicotyledons</taxon>
        <taxon>Gunneridae</taxon>
        <taxon>Pentapetalae</taxon>
        <taxon>rosids</taxon>
        <taxon>fabids</taxon>
        <taxon>Malpighiales</taxon>
        <taxon>Salicaceae</taxon>
        <taxon>Saliceae</taxon>
        <taxon>Salix</taxon>
    </lineage>
</organism>
<name>A0AAD6PJN3_9ROSI</name>
<protein>
    <submittedName>
        <fullName evidence="2">Uncharacterized protein</fullName>
    </submittedName>
</protein>
<sequence length="88" mass="9533">MQENGSAGSGAGHGAKGTRTGESGVRPLPALKENTQARDSRMFHSTSVIRSPKSLWSAVLLKHTPQNTGDDTRLPPRPLRMGRTRWAL</sequence>
<evidence type="ECO:0000313" key="2">
    <source>
        <dbReference type="EMBL" id="KAJ6431500.1"/>
    </source>
</evidence>
<dbReference type="EMBL" id="JAPFFJ010000003">
    <property type="protein sequence ID" value="KAJ6431500.1"/>
    <property type="molecule type" value="Genomic_DNA"/>
</dbReference>
<evidence type="ECO:0000256" key="1">
    <source>
        <dbReference type="SAM" id="MobiDB-lite"/>
    </source>
</evidence>
<feature type="region of interest" description="Disordered" evidence="1">
    <location>
        <begin position="1"/>
        <end position="47"/>
    </location>
</feature>
<gene>
    <name evidence="2" type="ORF">OIU84_018891</name>
</gene>
<evidence type="ECO:0000313" key="3">
    <source>
        <dbReference type="Proteomes" id="UP001162972"/>
    </source>
</evidence>
<comment type="caution">
    <text evidence="2">The sequence shown here is derived from an EMBL/GenBank/DDBJ whole genome shotgun (WGS) entry which is preliminary data.</text>
</comment>
<accession>A0AAD6PJN3</accession>
<keyword evidence="3" id="KW-1185">Reference proteome</keyword>
<dbReference type="Proteomes" id="UP001162972">
    <property type="component" value="Chromosome 10"/>
</dbReference>
<dbReference type="AlphaFoldDB" id="A0AAD6PJN3"/>
<proteinExistence type="predicted"/>
<feature type="region of interest" description="Disordered" evidence="1">
    <location>
        <begin position="65"/>
        <end position="88"/>
    </location>
</feature>